<evidence type="ECO:0000313" key="15">
    <source>
        <dbReference type="Proteomes" id="UP001375743"/>
    </source>
</evidence>
<comment type="cofactor">
    <cofactor evidence="1 10">
        <name>Mg(2+)</name>
        <dbReference type="ChEBI" id="CHEBI:18420"/>
    </cofactor>
</comment>
<dbReference type="EMBL" id="JBBLZC010000002">
    <property type="protein sequence ID" value="MEK0082026.1"/>
    <property type="molecule type" value="Genomic_DNA"/>
</dbReference>
<feature type="site" description="Interaction with substrate tRNA" evidence="10">
    <location>
        <position position="123"/>
    </location>
</feature>
<dbReference type="HAMAP" id="MF_00185">
    <property type="entry name" value="IPP_trans"/>
    <property type="match status" value="1"/>
</dbReference>
<dbReference type="GO" id="GO:0052381">
    <property type="term" value="F:tRNA dimethylallyltransferase activity"/>
    <property type="evidence" value="ECO:0007669"/>
    <property type="project" value="UniProtKB-EC"/>
</dbReference>
<dbReference type="InterPro" id="IPR039657">
    <property type="entry name" value="Dimethylallyltransferase"/>
</dbReference>
<feature type="binding site" evidence="10">
    <location>
        <begin position="12"/>
        <end position="17"/>
    </location>
    <ligand>
        <name>substrate</name>
    </ligand>
</feature>
<evidence type="ECO:0000256" key="13">
    <source>
        <dbReference type="RuleBase" id="RU003785"/>
    </source>
</evidence>
<dbReference type="Proteomes" id="UP001375743">
    <property type="component" value="Unassembled WGS sequence"/>
</dbReference>
<keyword evidence="15" id="KW-1185">Reference proteome</keyword>
<evidence type="ECO:0000256" key="8">
    <source>
        <dbReference type="ARBA" id="ARBA00022842"/>
    </source>
</evidence>
<dbReference type="Gene3D" id="1.10.20.140">
    <property type="match status" value="1"/>
</dbReference>
<dbReference type="EC" id="2.5.1.75" evidence="10"/>
<dbReference type="Pfam" id="PF01715">
    <property type="entry name" value="IPPT"/>
    <property type="match status" value="1"/>
</dbReference>
<evidence type="ECO:0000256" key="1">
    <source>
        <dbReference type="ARBA" id="ARBA00001946"/>
    </source>
</evidence>
<evidence type="ECO:0000256" key="12">
    <source>
        <dbReference type="RuleBase" id="RU003784"/>
    </source>
</evidence>
<keyword evidence="8 10" id="KW-0460">Magnesium</keyword>
<dbReference type="RefSeq" id="WP_418157883.1">
    <property type="nucleotide sequence ID" value="NZ_JBBLZC010000002.1"/>
</dbReference>
<evidence type="ECO:0000256" key="7">
    <source>
        <dbReference type="ARBA" id="ARBA00022840"/>
    </source>
</evidence>
<name>A0ABU8XLE8_9PROT</name>
<feature type="site" description="Interaction with substrate tRNA" evidence="10">
    <location>
        <position position="101"/>
    </location>
</feature>
<dbReference type="Gene3D" id="3.40.50.300">
    <property type="entry name" value="P-loop containing nucleotide triphosphate hydrolases"/>
    <property type="match status" value="1"/>
</dbReference>
<evidence type="ECO:0000256" key="4">
    <source>
        <dbReference type="ARBA" id="ARBA00022679"/>
    </source>
</evidence>
<accession>A0ABU8XLE8</accession>
<comment type="caution">
    <text evidence="10">Lacks conserved residue(s) required for the propagation of feature annotation.</text>
</comment>
<keyword evidence="4 10" id="KW-0808">Transferase</keyword>
<comment type="function">
    <text evidence="2 10 12">Catalyzes the transfer of a dimethylallyl group onto the adenine at position 37 in tRNAs that read codons beginning with uridine, leading to the formation of N6-(dimethylallyl)adenosine (i(6)A).</text>
</comment>
<dbReference type="SUPFAM" id="SSF52540">
    <property type="entry name" value="P-loop containing nucleoside triphosphate hydrolases"/>
    <property type="match status" value="2"/>
</dbReference>
<evidence type="ECO:0000313" key="14">
    <source>
        <dbReference type="EMBL" id="MEK0082026.1"/>
    </source>
</evidence>
<keyword evidence="7 10" id="KW-0067">ATP-binding</keyword>
<evidence type="ECO:0000256" key="2">
    <source>
        <dbReference type="ARBA" id="ARBA00003213"/>
    </source>
</evidence>
<comment type="catalytic activity">
    <reaction evidence="9 10 11">
        <text>adenosine(37) in tRNA + dimethylallyl diphosphate = N(6)-dimethylallyladenosine(37) in tRNA + diphosphate</text>
        <dbReference type="Rhea" id="RHEA:26482"/>
        <dbReference type="Rhea" id="RHEA-COMP:10162"/>
        <dbReference type="Rhea" id="RHEA-COMP:10375"/>
        <dbReference type="ChEBI" id="CHEBI:33019"/>
        <dbReference type="ChEBI" id="CHEBI:57623"/>
        <dbReference type="ChEBI" id="CHEBI:74411"/>
        <dbReference type="ChEBI" id="CHEBI:74415"/>
        <dbReference type="EC" id="2.5.1.75"/>
    </reaction>
</comment>
<evidence type="ECO:0000256" key="3">
    <source>
        <dbReference type="ARBA" id="ARBA00005842"/>
    </source>
</evidence>
<reference evidence="14 15" key="1">
    <citation type="submission" date="2024-01" db="EMBL/GenBank/DDBJ databases">
        <title>Multi-omics insights into the function and evolution of sodium benzoate biodegradation pathways in Benzoatithermus flavus gen. nov., sp. nov. from hot spring.</title>
        <authorList>
            <person name="Hu C.-J."/>
            <person name="Li W.-J."/>
        </authorList>
    </citation>
    <scope>NUCLEOTIDE SEQUENCE [LARGE SCALE GENOMIC DNA]</scope>
    <source>
        <strain evidence="14 15">SYSU G07066</strain>
    </source>
</reference>
<protein>
    <recommendedName>
        <fullName evidence="10">tRNA dimethylallyltransferase</fullName>
        <ecNumber evidence="10">2.5.1.75</ecNumber>
    </recommendedName>
    <alternativeName>
        <fullName evidence="10">Dimethylallyl diphosphate:tRNA dimethylallyltransferase</fullName>
        <shortName evidence="10">DMAPP:tRNA dimethylallyltransferase</shortName>
        <shortName evidence="10">DMATase</shortName>
    </alternativeName>
    <alternativeName>
        <fullName evidence="10">Isopentenyl-diphosphate:tRNA isopentenyltransferase</fullName>
        <shortName evidence="10">IPP transferase</shortName>
        <shortName evidence="10">IPPT</shortName>
        <shortName evidence="10">IPTase</shortName>
    </alternativeName>
</protein>
<feature type="region of interest" description="Interaction with substrate tRNA" evidence="10">
    <location>
        <begin position="35"/>
        <end position="38"/>
    </location>
</feature>
<comment type="similarity">
    <text evidence="3 10 13">Belongs to the IPP transferase family.</text>
</comment>
<gene>
    <name evidence="10 14" type="primary">miaA</name>
    <name evidence="14" type="ORF">U1T56_02595</name>
</gene>
<feature type="binding site" evidence="10">
    <location>
        <begin position="10"/>
        <end position="17"/>
    </location>
    <ligand>
        <name>ATP</name>
        <dbReference type="ChEBI" id="CHEBI:30616"/>
    </ligand>
</feature>
<dbReference type="PANTHER" id="PTHR11088">
    <property type="entry name" value="TRNA DIMETHYLALLYLTRANSFERASE"/>
    <property type="match status" value="1"/>
</dbReference>
<keyword evidence="6 10" id="KW-0547">Nucleotide-binding</keyword>
<organism evidence="14 15">
    <name type="scientific">Benzoatithermus flavus</name>
    <dbReference type="NCBI Taxonomy" id="3108223"/>
    <lineage>
        <taxon>Bacteria</taxon>
        <taxon>Pseudomonadati</taxon>
        <taxon>Pseudomonadota</taxon>
        <taxon>Alphaproteobacteria</taxon>
        <taxon>Geminicoccales</taxon>
        <taxon>Geminicoccaceae</taxon>
        <taxon>Benzoatithermus</taxon>
    </lineage>
</organism>
<dbReference type="InterPro" id="IPR027417">
    <property type="entry name" value="P-loop_NTPase"/>
</dbReference>
<evidence type="ECO:0000256" key="11">
    <source>
        <dbReference type="RuleBase" id="RU003783"/>
    </source>
</evidence>
<comment type="subunit">
    <text evidence="10">Monomer.</text>
</comment>
<keyword evidence="5 10" id="KW-0819">tRNA processing</keyword>
<proteinExistence type="inferred from homology"/>
<evidence type="ECO:0000256" key="10">
    <source>
        <dbReference type="HAMAP-Rule" id="MF_00185"/>
    </source>
</evidence>
<evidence type="ECO:0000256" key="5">
    <source>
        <dbReference type="ARBA" id="ARBA00022694"/>
    </source>
</evidence>
<comment type="caution">
    <text evidence="14">The sequence shown here is derived from an EMBL/GenBank/DDBJ whole genome shotgun (WGS) entry which is preliminary data.</text>
</comment>
<evidence type="ECO:0000256" key="9">
    <source>
        <dbReference type="ARBA" id="ARBA00049563"/>
    </source>
</evidence>
<dbReference type="InterPro" id="IPR018022">
    <property type="entry name" value="IPT"/>
</dbReference>
<dbReference type="NCBIfam" id="TIGR00174">
    <property type="entry name" value="miaA"/>
    <property type="match status" value="1"/>
</dbReference>
<sequence length="312" mass="34026">MIDALVVIGGSTASGKSTLALAVARALDGVVVNADSQQLFQDLPILTARPTPADEAVVPHRLYGVLAADEQPSVGRWLTLVEPVLAACRAEGRPAIVTGGTGLYLHALLHGMPEMPEIPADLRSSLRAWAERIDGAALHERLAMRDPVMAARLRPSDTQRLLRALEVVEATGRSLAEWQEAPRRCIPLPERRLGIALLPPPAVVNPRIEARLEVMLKGGALEEVETLLQRRPDALRLPTAKIHGLRELAALLQGRLGLEEAKRSIAAQIRQYAKRQRTWFRHQLPELQSMAALGDSASLRQAILAMARERLA</sequence>
<dbReference type="PANTHER" id="PTHR11088:SF60">
    <property type="entry name" value="TRNA DIMETHYLALLYLTRANSFERASE"/>
    <property type="match status" value="1"/>
</dbReference>
<evidence type="ECO:0000256" key="6">
    <source>
        <dbReference type="ARBA" id="ARBA00022741"/>
    </source>
</evidence>
<feature type="region of interest" description="Interaction with substrate tRNA" evidence="10">
    <location>
        <begin position="159"/>
        <end position="163"/>
    </location>
</feature>